<dbReference type="InterPro" id="IPR014014">
    <property type="entry name" value="RNA_helicase_DEAD_Q_motif"/>
</dbReference>
<dbReference type="PANTHER" id="PTHR47959:SF13">
    <property type="entry name" value="ATP-DEPENDENT RNA HELICASE RHLE"/>
    <property type="match status" value="1"/>
</dbReference>
<evidence type="ECO:0000256" key="2">
    <source>
        <dbReference type="ARBA" id="ARBA00022801"/>
    </source>
</evidence>
<evidence type="ECO:0000256" key="3">
    <source>
        <dbReference type="ARBA" id="ARBA00022806"/>
    </source>
</evidence>
<dbReference type="GO" id="GO:0003724">
    <property type="term" value="F:RNA helicase activity"/>
    <property type="evidence" value="ECO:0007669"/>
    <property type="project" value="InterPro"/>
</dbReference>
<dbReference type="InterPro" id="IPR044742">
    <property type="entry name" value="DEAD/DEAH_RhlB"/>
</dbReference>
<accession>E6PIW0</accession>
<dbReference type="EMBL" id="CABL01000019">
    <property type="protein sequence ID" value="CBH76402.1"/>
    <property type="molecule type" value="Genomic_DNA"/>
</dbReference>
<dbReference type="SMART" id="SM00490">
    <property type="entry name" value="HELICc"/>
    <property type="match status" value="1"/>
</dbReference>
<dbReference type="InterPro" id="IPR050079">
    <property type="entry name" value="DEAD_box_RNA_helicase"/>
</dbReference>
<evidence type="ECO:0000313" key="8">
    <source>
        <dbReference type="EMBL" id="CBH76402.1"/>
    </source>
</evidence>
<dbReference type="InterPro" id="IPR014001">
    <property type="entry name" value="Helicase_ATP-bd"/>
</dbReference>
<dbReference type="PROSITE" id="PS00039">
    <property type="entry name" value="DEAD_ATP_HELICASE"/>
    <property type="match status" value="1"/>
</dbReference>
<dbReference type="GO" id="GO:0005829">
    <property type="term" value="C:cytosol"/>
    <property type="evidence" value="ECO:0007669"/>
    <property type="project" value="TreeGrafter"/>
</dbReference>
<dbReference type="GO" id="GO:0005524">
    <property type="term" value="F:ATP binding"/>
    <property type="evidence" value="ECO:0007669"/>
    <property type="project" value="UniProtKB-KW"/>
</dbReference>
<feature type="domain" description="DEAD-box RNA helicase Q" evidence="7">
    <location>
        <begin position="2"/>
        <end position="30"/>
    </location>
</feature>
<protein>
    <submittedName>
        <fullName evidence="8">RNA helicase</fullName>
    </submittedName>
</protein>
<keyword evidence="3 8" id="KW-0347">Helicase</keyword>
<dbReference type="InterPro" id="IPR011545">
    <property type="entry name" value="DEAD/DEAH_box_helicase_dom"/>
</dbReference>
<feature type="domain" description="Helicase C-terminal" evidence="6">
    <location>
        <begin position="227"/>
        <end position="379"/>
    </location>
</feature>
<dbReference type="InterPro" id="IPR027417">
    <property type="entry name" value="P-loop_NTPase"/>
</dbReference>
<keyword evidence="4" id="KW-0067">ATP-binding</keyword>
<evidence type="ECO:0000259" key="6">
    <source>
        <dbReference type="PROSITE" id="PS51194"/>
    </source>
</evidence>
<dbReference type="GO" id="GO:0003676">
    <property type="term" value="F:nucleic acid binding"/>
    <property type="evidence" value="ECO:0007669"/>
    <property type="project" value="InterPro"/>
</dbReference>
<dbReference type="Pfam" id="PF00270">
    <property type="entry name" value="DEAD"/>
    <property type="match status" value="1"/>
</dbReference>
<evidence type="ECO:0000259" key="5">
    <source>
        <dbReference type="PROSITE" id="PS51192"/>
    </source>
</evidence>
<organism evidence="8">
    <name type="scientific">mine drainage metagenome</name>
    <dbReference type="NCBI Taxonomy" id="410659"/>
    <lineage>
        <taxon>unclassified sequences</taxon>
        <taxon>metagenomes</taxon>
        <taxon>ecological metagenomes</taxon>
    </lineage>
</organism>
<dbReference type="SMART" id="SM00487">
    <property type="entry name" value="DEXDc"/>
    <property type="match status" value="1"/>
</dbReference>
<dbReference type="InterPro" id="IPR000629">
    <property type="entry name" value="RNA-helicase_DEAD-box_CS"/>
</dbReference>
<dbReference type="PANTHER" id="PTHR47959">
    <property type="entry name" value="ATP-DEPENDENT RNA HELICASE RHLE-RELATED"/>
    <property type="match status" value="1"/>
</dbReference>
<name>E6PIW0_9ZZZZ</name>
<dbReference type="SUPFAM" id="SSF52540">
    <property type="entry name" value="P-loop containing nucleoside triphosphate hydrolases"/>
    <property type="match status" value="1"/>
</dbReference>
<gene>
    <name evidence="8" type="primary">rhlE</name>
    <name evidence="8" type="ORF">CARN1_0882</name>
</gene>
<feature type="domain" description="Helicase ATP-binding" evidence="5">
    <location>
        <begin position="33"/>
        <end position="204"/>
    </location>
</feature>
<dbReference type="CDD" id="cd18787">
    <property type="entry name" value="SF2_C_DEAD"/>
    <property type="match status" value="1"/>
</dbReference>
<evidence type="ECO:0000256" key="4">
    <source>
        <dbReference type="ARBA" id="ARBA00022840"/>
    </source>
</evidence>
<dbReference type="CDD" id="cd00268">
    <property type="entry name" value="DEADc"/>
    <property type="match status" value="1"/>
</dbReference>
<evidence type="ECO:0000256" key="1">
    <source>
        <dbReference type="ARBA" id="ARBA00022741"/>
    </source>
</evidence>
<dbReference type="AlphaFoldDB" id="E6PIW0"/>
<keyword evidence="2" id="KW-0378">Hydrolase</keyword>
<dbReference type="Gene3D" id="3.40.50.300">
    <property type="entry name" value="P-loop containing nucleotide triphosphate hydrolases"/>
    <property type="match status" value="2"/>
</dbReference>
<dbReference type="InterPro" id="IPR001650">
    <property type="entry name" value="Helicase_C-like"/>
</dbReference>
<keyword evidence="1" id="KW-0547">Nucleotide-binding</keyword>
<comment type="caution">
    <text evidence="8">The sequence shown here is derived from an EMBL/GenBank/DDBJ whole genome shotgun (WGS) entry which is preliminary data.</text>
</comment>
<dbReference type="PROSITE" id="PS51195">
    <property type="entry name" value="Q_MOTIF"/>
    <property type="match status" value="1"/>
</dbReference>
<dbReference type="PROSITE" id="PS51194">
    <property type="entry name" value="HELICASE_CTER"/>
    <property type="match status" value="1"/>
</dbReference>
<dbReference type="Pfam" id="PF00271">
    <property type="entry name" value="Helicase_C"/>
    <property type="match status" value="1"/>
</dbReference>
<dbReference type="PROSITE" id="PS51192">
    <property type="entry name" value="HELICASE_ATP_BIND_1"/>
    <property type="match status" value="1"/>
</dbReference>
<dbReference type="GO" id="GO:0016787">
    <property type="term" value="F:hydrolase activity"/>
    <property type="evidence" value="ECO:0007669"/>
    <property type="project" value="UniProtKB-KW"/>
</dbReference>
<sequence length="393" mass="43314">MRTFDELGLPPELLRAVADLNFTEPTPIQVQAIPPALAGRDILASAQTGSGKSAAFGLPLIARLLDRPRGTTRALALAPTRELAEQISVHLGALVRHTTLRVAAIYGGVSFGRQLAALASGTEIIIATPGRLLDHLNNGDLRLDAIEMFVLDEADRMLDMGFLPSVRRLLRMLPAQRQTLFFSATLPSAISVLVGEILRDPVRIELAAEHPPIEMLTQRIYSVPQEKKTELLLELFKDNNIYSAIAFTRTKSRANRLAAALSKHRIPTDLIHGDRSQAQRTRALESLKNGKIRVLVATDIAARGIDIVELGHVVNYDVPLIAEDYVHRIGRTARAKASGDAITFVSADEEPLILKIEYTLGRRLEREINPLFPEIAAVAPKPRKVYSSSRRRR</sequence>
<evidence type="ECO:0000259" key="7">
    <source>
        <dbReference type="PROSITE" id="PS51195"/>
    </source>
</evidence>
<proteinExistence type="predicted"/>
<reference evidence="8" key="1">
    <citation type="submission" date="2009-10" db="EMBL/GenBank/DDBJ databases">
        <title>Diversity of trophic interactions inside an arsenic-rich microbial ecosystem.</title>
        <authorList>
            <person name="Bertin P.N."/>
            <person name="Heinrich-Salmeron A."/>
            <person name="Pelletier E."/>
            <person name="Goulhen-Chollet F."/>
            <person name="Arsene-Ploetze F."/>
            <person name="Gallien S."/>
            <person name="Calteau A."/>
            <person name="Vallenet D."/>
            <person name="Casiot C."/>
            <person name="Chane-Woon-Ming B."/>
            <person name="Giloteaux L."/>
            <person name="Barakat M."/>
            <person name="Bonnefoy V."/>
            <person name="Bruneel O."/>
            <person name="Chandler M."/>
            <person name="Cleiss J."/>
            <person name="Duran R."/>
            <person name="Elbaz-Poulichet F."/>
            <person name="Fonknechten N."/>
            <person name="Lauga B."/>
            <person name="Mornico D."/>
            <person name="Ortet P."/>
            <person name="Schaeffer C."/>
            <person name="Siguier P."/>
            <person name="Alexander Thil Smith A."/>
            <person name="Van Dorsselaer A."/>
            <person name="Weissenbach J."/>
            <person name="Medigue C."/>
            <person name="Le Paslier D."/>
        </authorList>
    </citation>
    <scope>NUCLEOTIDE SEQUENCE</scope>
</reference>